<dbReference type="GO" id="GO:0042803">
    <property type="term" value="F:protein homodimerization activity"/>
    <property type="evidence" value="ECO:0007669"/>
    <property type="project" value="InterPro"/>
</dbReference>
<gene>
    <name evidence="10 14" type="primary">grpE</name>
    <name evidence="14" type="ORF">FHP25_22750</name>
</gene>
<evidence type="ECO:0000256" key="9">
    <source>
        <dbReference type="ARBA" id="ARBA00076414"/>
    </source>
</evidence>
<dbReference type="GO" id="GO:0005737">
    <property type="term" value="C:cytoplasm"/>
    <property type="evidence" value="ECO:0007669"/>
    <property type="project" value="UniProtKB-SubCell"/>
</dbReference>
<dbReference type="AlphaFoldDB" id="A0A5C8PHS4"/>
<dbReference type="PROSITE" id="PS01071">
    <property type="entry name" value="GRPE"/>
    <property type="match status" value="1"/>
</dbReference>
<organism evidence="14 15">
    <name type="scientific">Vineibacter terrae</name>
    <dbReference type="NCBI Taxonomy" id="2586908"/>
    <lineage>
        <taxon>Bacteria</taxon>
        <taxon>Pseudomonadati</taxon>
        <taxon>Pseudomonadota</taxon>
        <taxon>Alphaproteobacteria</taxon>
        <taxon>Hyphomicrobiales</taxon>
        <taxon>Vineibacter</taxon>
    </lineage>
</organism>
<keyword evidence="4 10" id="KW-0963">Cytoplasm</keyword>
<dbReference type="Gene3D" id="2.30.22.10">
    <property type="entry name" value="Head domain of nucleotide exchange factor GrpE"/>
    <property type="match status" value="1"/>
</dbReference>
<comment type="caution">
    <text evidence="14">The sequence shown here is derived from an EMBL/GenBank/DDBJ whole genome shotgun (WGS) entry which is preliminary data.</text>
</comment>
<protein>
    <recommendedName>
        <fullName evidence="8 10">Protein GrpE</fullName>
    </recommendedName>
    <alternativeName>
        <fullName evidence="9 10">HSP-70 cofactor</fullName>
    </alternativeName>
</protein>
<name>A0A5C8PHS4_9HYPH</name>
<dbReference type="SUPFAM" id="SSF51064">
    <property type="entry name" value="Head domain of nucleotide exchange factor GrpE"/>
    <property type="match status" value="1"/>
</dbReference>
<dbReference type="PRINTS" id="PR00773">
    <property type="entry name" value="GRPEPROTEIN"/>
</dbReference>
<dbReference type="Gene3D" id="3.90.20.20">
    <property type="match status" value="1"/>
</dbReference>
<comment type="subcellular location">
    <subcellularLocation>
        <location evidence="1 10">Cytoplasm</location>
    </subcellularLocation>
</comment>
<dbReference type="NCBIfam" id="NF010748">
    <property type="entry name" value="PRK14150.1"/>
    <property type="match status" value="1"/>
</dbReference>
<evidence type="ECO:0000256" key="2">
    <source>
        <dbReference type="ARBA" id="ARBA00009054"/>
    </source>
</evidence>
<dbReference type="CDD" id="cd00446">
    <property type="entry name" value="GrpE"/>
    <property type="match status" value="1"/>
</dbReference>
<evidence type="ECO:0000256" key="11">
    <source>
        <dbReference type="RuleBase" id="RU000639"/>
    </source>
</evidence>
<dbReference type="SUPFAM" id="SSF58014">
    <property type="entry name" value="Coiled-coil domain of nucleotide exchange factor GrpE"/>
    <property type="match status" value="1"/>
</dbReference>
<evidence type="ECO:0000256" key="13">
    <source>
        <dbReference type="SAM" id="MobiDB-lite"/>
    </source>
</evidence>
<dbReference type="EMBL" id="VDUZ01000028">
    <property type="protein sequence ID" value="TXL73017.1"/>
    <property type="molecule type" value="Genomic_DNA"/>
</dbReference>
<evidence type="ECO:0000256" key="12">
    <source>
        <dbReference type="RuleBase" id="RU004478"/>
    </source>
</evidence>
<evidence type="ECO:0000256" key="4">
    <source>
        <dbReference type="ARBA" id="ARBA00022490"/>
    </source>
</evidence>
<dbReference type="HAMAP" id="MF_01151">
    <property type="entry name" value="GrpE"/>
    <property type="match status" value="1"/>
</dbReference>
<reference evidence="14 15" key="1">
    <citation type="submission" date="2019-06" db="EMBL/GenBank/DDBJ databases">
        <title>New taxonomy in bacterial strain CC-CFT640, isolated from vineyard.</title>
        <authorList>
            <person name="Lin S.-Y."/>
            <person name="Tsai C.-F."/>
            <person name="Young C.-C."/>
        </authorList>
    </citation>
    <scope>NUCLEOTIDE SEQUENCE [LARGE SCALE GENOMIC DNA]</scope>
    <source>
        <strain evidence="14 15">CC-CFT640</strain>
    </source>
</reference>
<dbReference type="InterPro" id="IPR000740">
    <property type="entry name" value="GrpE"/>
</dbReference>
<evidence type="ECO:0000256" key="10">
    <source>
        <dbReference type="HAMAP-Rule" id="MF_01151"/>
    </source>
</evidence>
<dbReference type="GO" id="GO:0006457">
    <property type="term" value="P:protein folding"/>
    <property type="evidence" value="ECO:0007669"/>
    <property type="project" value="InterPro"/>
</dbReference>
<dbReference type="FunFam" id="2.30.22.10:FF:000001">
    <property type="entry name" value="Protein GrpE"/>
    <property type="match status" value="1"/>
</dbReference>
<dbReference type="GO" id="GO:0051082">
    <property type="term" value="F:unfolded protein binding"/>
    <property type="evidence" value="ECO:0007669"/>
    <property type="project" value="TreeGrafter"/>
</dbReference>
<comment type="function">
    <text evidence="7 10 11">Participates actively in the response to hyperosmotic and heat shock by preventing the aggregation of stress-denatured proteins, in association with DnaK and GrpE. It is the nucleotide exchange factor for DnaK and may function as a thermosensor. Unfolded proteins bind initially to DnaJ; upon interaction with the DnaJ-bound protein, DnaK hydrolyzes its bound ATP, resulting in the formation of a stable complex. GrpE releases ADP from DnaK; ATP binding to DnaK triggers the release of the substrate protein, thus completing the reaction cycle. Several rounds of ATP-dependent interactions between DnaJ, DnaK and GrpE are required for fully efficient folding.</text>
</comment>
<evidence type="ECO:0000256" key="5">
    <source>
        <dbReference type="ARBA" id="ARBA00023016"/>
    </source>
</evidence>
<sequence>MRPIRIAMPTNPAQNKPSGAESGAANAPENDSSLDIPEVPGDAADPAQVIRAAAGARIEQLEAELATARETWMRTAADAQNARRRAKLDVEEAHKFAVSRFAKDLLSVADNLGRALASMPPQDQRLDDRLKNIAAGVQATERELQSVFERNGIKKIAALGAPFDPQLHQAVSEIQDPSRPNNSVAQVFMDGYTLNDRLLRAAMVVVAKGGPATAPAHAAEPEPANTAVDADGA</sequence>
<evidence type="ECO:0000256" key="3">
    <source>
        <dbReference type="ARBA" id="ARBA00011738"/>
    </source>
</evidence>
<comment type="similarity">
    <text evidence="2 10 12">Belongs to the GrpE family.</text>
</comment>
<dbReference type="OrthoDB" id="9789811at2"/>
<evidence type="ECO:0000313" key="15">
    <source>
        <dbReference type="Proteomes" id="UP000321638"/>
    </source>
</evidence>
<proteinExistence type="inferred from homology"/>
<evidence type="ECO:0000313" key="14">
    <source>
        <dbReference type="EMBL" id="TXL73017.1"/>
    </source>
</evidence>
<keyword evidence="15" id="KW-1185">Reference proteome</keyword>
<keyword evidence="5 10" id="KW-0346">Stress response</keyword>
<evidence type="ECO:0000256" key="7">
    <source>
        <dbReference type="ARBA" id="ARBA00053401"/>
    </source>
</evidence>
<accession>A0A5C8PHS4</accession>
<evidence type="ECO:0000256" key="6">
    <source>
        <dbReference type="ARBA" id="ARBA00023186"/>
    </source>
</evidence>
<dbReference type="InterPro" id="IPR009012">
    <property type="entry name" value="GrpE_head"/>
</dbReference>
<dbReference type="PANTHER" id="PTHR21237">
    <property type="entry name" value="GRPE PROTEIN"/>
    <property type="match status" value="1"/>
</dbReference>
<dbReference type="GO" id="GO:0000774">
    <property type="term" value="F:adenyl-nucleotide exchange factor activity"/>
    <property type="evidence" value="ECO:0007669"/>
    <property type="project" value="InterPro"/>
</dbReference>
<feature type="region of interest" description="Disordered" evidence="13">
    <location>
        <begin position="1"/>
        <end position="42"/>
    </location>
</feature>
<evidence type="ECO:0000256" key="8">
    <source>
        <dbReference type="ARBA" id="ARBA00072274"/>
    </source>
</evidence>
<keyword evidence="6 10" id="KW-0143">Chaperone</keyword>
<feature type="compositionally biased region" description="Low complexity" evidence="13">
    <location>
        <begin position="212"/>
        <end position="227"/>
    </location>
</feature>
<dbReference type="Proteomes" id="UP000321638">
    <property type="component" value="Unassembled WGS sequence"/>
</dbReference>
<dbReference type="Pfam" id="PF01025">
    <property type="entry name" value="GrpE"/>
    <property type="match status" value="1"/>
</dbReference>
<evidence type="ECO:0000256" key="1">
    <source>
        <dbReference type="ARBA" id="ARBA00004496"/>
    </source>
</evidence>
<dbReference type="PANTHER" id="PTHR21237:SF23">
    <property type="entry name" value="GRPE PROTEIN HOMOLOG, MITOCHONDRIAL"/>
    <property type="match status" value="1"/>
</dbReference>
<comment type="subunit">
    <text evidence="3 10">Homodimer.</text>
</comment>
<dbReference type="GO" id="GO:0051087">
    <property type="term" value="F:protein-folding chaperone binding"/>
    <property type="evidence" value="ECO:0007669"/>
    <property type="project" value="InterPro"/>
</dbReference>
<feature type="region of interest" description="Disordered" evidence="13">
    <location>
        <begin position="212"/>
        <end position="233"/>
    </location>
</feature>
<dbReference type="InterPro" id="IPR013805">
    <property type="entry name" value="GrpE_CC"/>
</dbReference>